<accession>L1N5N7</accession>
<evidence type="ECO:0000256" key="1">
    <source>
        <dbReference type="SAM" id="MobiDB-lite"/>
    </source>
</evidence>
<comment type="caution">
    <text evidence="2">The sequence shown here is derived from an EMBL/GenBank/DDBJ whole genome shotgun (WGS) entry which is preliminary data.</text>
</comment>
<dbReference type="OrthoDB" id="1082978at2"/>
<proteinExistence type="predicted"/>
<reference evidence="2 3" key="1">
    <citation type="submission" date="2012-05" db="EMBL/GenBank/DDBJ databases">
        <authorList>
            <person name="Weinstock G."/>
            <person name="Sodergren E."/>
            <person name="Lobos E.A."/>
            <person name="Fulton L."/>
            <person name="Fulton R."/>
            <person name="Courtney L."/>
            <person name="Fronick C."/>
            <person name="O'Laughlin M."/>
            <person name="Godfrey J."/>
            <person name="Wilson R.M."/>
            <person name="Miner T."/>
            <person name="Farmer C."/>
            <person name="Delehaunty K."/>
            <person name="Cordes M."/>
            <person name="Minx P."/>
            <person name="Tomlinson C."/>
            <person name="Chen J."/>
            <person name="Wollam A."/>
            <person name="Pepin K.H."/>
            <person name="Bhonagiri V."/>
            <person name="Zhang X."/>
            <person name="Suruliraj S."/>
            <person name="Warren W."/>
            <person name="Mitreva M."/>
            <person name="Mardis E.R."/>
            <person name="Wilson R.K."/>
        </authorList>
    </citation>
    <scope>NUCLEOTIDE SEQUENCE [LARGE SCALE GENOMIC DNA]</scope>
    <source>
        <strain evidence="2 3">F0055</strain>
    </source>
</reference>
<dbReference type="Proteomes" id="UP000010433">
    <property type="component" value="Unassembled WGS sequence"/>
</dbReference>
<dbReference type="AlphaFoldDB" id="L1N5N7"/>
<gene>
    <name evidence="2" type="ORF">HMPREF9151_01908</name>
</gene>
<feature type="region of interest" description="Disordered" evidence="1">
    <location>
        <begin position="154"/>
        <end position="177"/>
    </location>
</feature>
<dbReference type="Pfam" id="PF19775">
    <property type="entry name" value="DUF6261"/>
    <property type="match status" value="1"/>
</dbReference>
<organism evidence="2 3">
    <name type="scientific">Hoylesella saccharolytica F0055</name>
    <dbReference type="NCBI Taxonomy" id="1127699"/>
    <lineage>
        <taxon>Bacteria</taxon>
        <taxon>Pseudomonadati</taxon>
        <taxon>Bacteroidota</taxon>
        <taxon>Bacteroidia</taxon>
        <taxon>Bacteroidales</taxon>
        <taxon>Prevotellaceae</taxon>
        <taxon>Hoylesella</taxon>
    </lineage>
</organism>
<protein>
    <submittedName>
        <fullName evidence="2">Uncharacterized protein</fullName>
    </submittedName>
</protein>
<dbReference type="PATRIC" id="fig|1127699.3.peg.1752"/>
<evidence type="ECO:0000313" key="3">
    <source>
        <dbReference type="Proteomes" id="UP000010433"/>
    </source>
</evidence>
<dbReference type="InterPro" id="IPR046228">
    <property type="entry name" value="DUF6261"/>
</dbReference>
<dbReference type="RefSeq" id="WP_009163215.1">
    <property type="nucleotide sequence ID" value="NZ_KB291007.1"/>
</dbReference>
<dbReference type="EMBL" id="AMEP01000108">
    <property type="protein sequence ID" value="EKX98788.1"/>
    <property type="molecule type" value="Genomic_DNA"/>
</dbReference>
<keyword evidence="3" id="KW-1185">Reference proteome</keyword>
<sequence>MYLLALIRAQRKSPVESISKAAERLYIVLKPYTGIQRESMEVKSGHIVGLLVDVAKYTAEQTELSIDSTIGQLRVVNEEYEKLRTDRRVEQVLTKLPDVRIVRHDADEAFKTVCHYIEASYLLAKTAEEQAPIQKLVERINKISRDFKTTYKLTQTQAGTEAEKPGKKKPKHRKRETEAEKIARMLPAFEKKYDFPSGSLSFTGITKDIDGMHLCKLISTDPAKEPVWVVIRPKYLKWIGYTEPEKLG</sequence>
<dbReference type="HOGENOM" id="CLU_057108_0_0_10"/>
<name>L1N5N7_9BACT</name>
<evidence type="ECO:0000313" key="2">
    <source>
        <dbReference type="EMBL" id="EKX98788.1"/>
    </source>
</evidence>
<dbReference type="STRING" id="1127699.HMPREF9151_01908"/>